<dbReference type="Pfam" id="PF09701">
    <property type="entry name" value="Cas_Cmr5"/>
    <property type="match status" value="1"/>
</dbReference>
<gene>
    <name evidence="6" type="ORF">Mal48_03730</name>
</gene>
<dbReference type="AlphaFoldDB" id="A0A517QHN3"/>
<sequence>MTNKSPFLTRDQRRAQHALSKVREVPDKLQSDYQTLVKGFSATIVTNGLGQACAMLLAKAENKDASNSAHRRLYEHLSDWLLTEAKVYPDDTKELIEAVIGHGQSQYIRAQAESLAYLDWLKKFAQAYLSKKED</sequence>
<accession>A0A517QHN3</accession>
<evidence type="ECO:0000256" key="3">
    <source>
        <dbReference type="ARBA" id="ARBA00022490"/>
    </source>
</evidence>
<keyword evidence="3" id="KW-0963">Cytoplasm</keyword>
<evidence type="ECO:0000256" key="1">
    <source>
        <dbReference type="ARBA" id="ARBA00004496"/>
    </source>
</evidence>
<evidence type="ECO:0000313" key="6">
    <source>
        <dbReference type="EMBL" id="QDT31142.1"/>
    </source>
</evidence>
<protein>
    <recommendedName>
        <fullName evidence="5">CRISPR type III-B/RAMP module-associated protein Cmr5</fullName>
    </recommendedName>
</protein>
<evidence type="ECO:0000313" key="7">
    <source>
        <dbReference type="Proteomes" id="UP000315724"/>
    </source>
</evidence>
<dbReference type="InterPro" id="IPR010160">
    <property type="entry name" value="CRISPR-assoc_prot_Cmr5"/>
</dbReference>
<keyword evidence="4" id="KW-0051">Antiviral defense</keyword>
<comment type="subcellular location">
    <subcellularLocation>
        <location evidence="1">Cytoplasm</location>
    </subcellularLocation>
</comment>
<dbReference type="CDD" id="cd09749">
    <property type="entry name" value="Cmr5_III-B"/>
    <property type="match status" value="1"/>
</dbReference>
<dbReference type="Proteomes" id="UP000315724">
    <property type="component" value="Chromosome"/>
</dbReference>
<evidence type="ECO:0000256" key="5">
    <source>
        <dbReference type="ARBA" id="ARBA00030001"/>
    </source>
</evidence>
<dbReference type="GO" id="GO:0005737">
    <property type="term" value="C:cytoplasm"/>
    <property type="evidence" value="ECO:0007669"/>
    <property type="project" value="UniProtKB-SubCell"/>
</dbReference>
<organism evidence="6 7">
    <name type="scientific">Thalassoglobus polymorphus</name>
    <dbReference type="NCBI Taxonomy" id="2527994"/>
    <lineage>
        <taxon>Bacteria</taxon>
        <taxon>Pseudomonadati</taxon>
        <taxon>Planctomycetota</taxon>
        <taxon>Planctomycetia</taxon>
        <taxon>Planctomycetales</taxon>
        <taxon>Planctomycetaceae</taxon>
        <taxon>Thalassoglobus</taxon>
    </lineage>
</organism>
<dbReference type="NCBIfam" id="TIGR01881">
    <property type="entry name" value="cas_Cmr5"/>
    <property type="match status" value="1"/>
</dbReference>
<name>A0A517QHN3_9PLAN</name>
<reference evidence="6 7" key="1">
    <citation type="submission" date="2019-02" db="EMBL/GenBank/DDBJ databases">
        <title>Deep-cultivation of Planctomycetes and their phenomic and genomic characterization uncovers novel biology.</title>
        <authorList>
            <person name="Wiegand S."/>
            <person name="Jogler M."/>
            <person name="Boedeker C."/>
            <person name="Pinto D."/>
            <person name="Vollmers J."/>
            <person name="Rivas-Marin E."/>
            <person name="Kohn T."/>
            <person name="Peeters S.H."/>
            <person name="Heuer A."/>
            <person name="Rast P."/>
            <person name="Oberbeckmann S."/>
            <person name="Bunk B."/>
            <person name="Jeske O."/>
            <person name="Meyerdierks A."/>
            <person name="Storesund J.E."/>
            <person name="Kallscheuer N."/>
            <person name="Luecker S."/>
            <person name="Lage O.M."/>
            <person name="Pohl T."/>
            <person name="Merkel B.J."/>
            <person name="Hornburger P."/>
            <person name="Mueller R.-W."/>
            <person name="Bruemmer F."/>
            <person name="Labrenz M."/>
            <person name="Spormann A.M."/>
            <person name="Op den Camp H."/>
            <person name="Overmann J."/>
            <person name="Amann R."/>
            <person name="Jetten M.S.M."/>
            <person name="Mascher T."/>
            <person name="Medema M.H."/>
            <person name="Devos D.P."/>
            <person name="Kaster A.-K."/>
            <person name="Ovreas L."/>
            <person name="Rohde M."/>
            <person name="Galperin M.Y."/>
            <person name="Jogler C."/>
        </authorList>
    </citation>
    <scope>NUCLEOTIDE SEQUENCE [LARGE SCALE GENOMIC DNA]</scope>
    <source>
        <strain evidence="6 7">Mal48</strain>
    </source>
</reference>
<proteinExistence type="inferred from homology"/>
<dbReference type="InterPro" id="IPR023101">
    <property type="entry name" value="AF1862-like_dom_sf"/>
</dbReference>
<dbReference type="SUPFAM" id="SSF158568">
    <property type="entry name" value="AF1862-like"/>
    <property type="match status" value="1"/>
</dbReference>
<evidence type="ECO:0000256" key="4">
    <source>
        <dbReference type="ARBA" id="ARBA00023118"/>
    </source>
</evidence>
<dbReference type="RefSeq" id="WP_197441965.1">
    <property type="nucleotide sequence ID" value="NZ_CP036267.1"/>
</dbReference>
<dbReference type="EMBL" id="CP036267">
    <property type="protein sequence ID" value="QDT31142.1"/>
    <property type="molecule type" value="Genomic_DNA"/>
</dbReference>
<dbReference type="KEGG" id="tpol:Mal48_03730"/>
<dbReference type="GO" id="GO:0051607">
    <property type="term" value="P:defense response to virus"/>
    <property type="evidence" value="ECO:0007669"/>
    <property type="project" value="UniProtKB-KW"/>
</dbReference>
<comment type="similarity">
    <text evidence="2">Belongs to the CRISPR system Cmr5 family.</text>
</comment>
<keyword evidence="7" id="KW-1185">Reference proteome</keyword>
<dbReference type="Gene3D" id="1.10.520.30">
    <property type="entry name" value="AF1862-like domain"/>
    <property type="match status" value="1"/>
</dbReference>
<evidence type="ECO:0000256" key="2">
    <source>
        <dbReference type="ARBA" id="ARBA00006161"/>
    </source>
</evidence>